<dbReference type="GO" id="GO:0009117">
    <property type="term" value="P:nucleotide metabolic process"/>
    <property type="evidence" value="ECO:0007669"/>
    <property type="project" value="UniProtKB-KW"/>
</dbReference>
<name>A0A3D5N7E7_9PROT</name>
<dbReference type="SUPFAM" id="SSF52972">
    <property type="entry name" value="ITPase-like"/>
    <property type="match status" value="1"/>
</dbReference>
<dbReference type="RefSeq" id="WP_277277109.1">
    <property type="nucleotide sequence ID" value="NZ_DPOP01000068.1"/>
</dbReference>
<sequence>MARRFTEKKLVIASHNKGKIKEIGDLLAPFGIEVFSAGDLDLPEPEETEKTFIGNAQLKSTAAATAANLPA</sequence>
<dbReference type="Gene3D" id="3.90.950.10">
    <property type="match status" value="1"/>
</dbReference>
<accession>A0A3D5N7E7</accession>
<protein>
    <submittedName>
        <fullName evidence="3">Non-canonical purine NTP pyrophosphatase</fullName>
    </submittedName>
</protein>
<dbReference type="Proteomes" id="UP000264179">
    <property type="component" value="Unassembled WGS sequence"/>
</dbReference>
<dbReference type="AlphaFoldDB" id="A0A3D5N7E7"/>
<organism evidence="3 4">
    <name type="scientific">Thalassospira lucentensis</name>
    <dbReference type="NCBI Taxonomy" id="168935"/>
    <lineage>
        <taxon>Bacteria</taxon>
        <taxon>Pseudomonadati</taxon>
        <taxon>Pseudomonadota</taxon>
        <taxon>Alphaproteobacteria</taxon>
        <taxon>Rhodospirillales</taxon>
        <taxon>Thalassospiraceae</taxon>
        <taxon>Thalassospira</taxon>
    </lineage>
</organism>
<evidence type="ECO:0000313" key="3">
    <source>
        <dbReference type="EMBL" id="HCW67063.1"/>
    </source>
</evidence>
<proteinExistence type="predicted"/>
<keyword evidence="2" id="KW-0546">Nucleotide metabolism</keyword>
<comment type="caution">
    <text evidence="3">The sequence shown here is derived from an EMBL/GenBank/DDBJ whole genome shotgun (WGS) entry which is preliminary data.</text>
</comment>
<dbReference type="InterPro" id="IPR002637">
    <property type="entry name" value="RdgB/HAM1"/>
</dbReference>
<dbReference type="GO" id="GO:0047429">
    <property type="term" value="F:nucleoside triphosphate diphosphatase activity"/>
    <property type="evidence" value="ECO:0007669"/>
    <property type="project" value="InterPro"/>
</dbReference>
<dbReference type="GO" id="GO:0009143">
    <property type="term" value="P:nucleoside triphosphate catabolic process"/>
    <property type="evidence" value="ECO:0007669"/>
    <property type="project" value="InterPro"/>
</dbReference>
<reference evidence="3 4" key="1">
    <citation type="journal article" date="2018" name="Nat. Biotechnol.">
        <title>A standardized bacterial taxonomy based on genome phylogeny substantially revises the tree of life.</title>
        <authorList>
            <person name="Parks D.H."/>
            <person name="Chuvochina M."/>
            <person name="Waite D.W."/>
            <person name="Rinke C."/>
            <person name="Skarshewski A."/>
            <person name="Chaumeil P.A."/>
            <person name="Hugenholtz P."/>
        </authorList>
    </citation>
    <scope>NUCLEOTIDE SEQUENCE [LARGE SCALE GENOMIC DNA]</scope>
    <source>
        <strain evidence="3">UBA9881</strain>
    </source>
</reference>
<evidence type="ECO:0000256" key="1">
    <source>
        <dbReference type="ARBA" id="ARBA00022801"/>
    </source>
</evidence>
<keyword evidence="1" id="KW-0378">Hydrolase</keyword>
<dbReference type="EMBL" id="DPOP01000068">
    <property type="protein sequence ID" value="HCW67063.1"/>
    <property type="molecule type" value="Genomic_DNA"/>
</dbReference>
<gene>
    <name evidence="3" type="ORF">DHR80_07590</name>
</gene>
<evidence type="ECO:0000256" key="2">
    <source>
        <dbReference type="ARBA" id="ARBA00023080"/>
    </source>
</evidence>
<feature type="non-terminal residue" evidence="3">
    <location>
        <position position="71"/>
    </location>
</feature>
<dbReference type="InterPro" id="IPR029001">
    <property type="entry name" value="ITPase-like_fam"/>
</dbReference>
<evidence type="ECO:0000313" key="4">
    <source>
        <dbReference type="Proteomes" id="UP000264179"/>
    </source>
</evidence>
<dbReference type="Pfam" id="PF01725">
    <property type="entry name" value="Ham1p_like"/>
    <property type="match status" value="1"/>
</dbReference>